<dbReference type="GO" id="GO:0006508">
    <property type="term" value="P:proteolysis"/>
    <property type="evidence" value="ECO:0007669"/>
    <property type="project" value="UniProtKB-KW"/>
</dbReference>
<gene>
    <name evidence="9" type="ORF">ILUMI_12950</name>
</gene>
<dbReference type="InterPro" id="IPR050430">
    <property type="entry name" value="Peptidase_S1"/>
</dbReference>
<feature type="signal peptide" evidence="7">
    <location>
        <begin position="1"/>
        <end position="22"/>
    </location>
</feature>
<feature type="chain" id="PRO_5035427583" description="Peptidase S1 domain-containing protein" evidence="7">
    <location>
        <begin position="23"/>
        <end position="277"/>
    </location>
</feature>
<dbReference type="PROSITE" id="PS00135">
    <property type="entry name" value="TRYPSIN_SER"/>
    <property type="match status" value="1"/>
</dbReference>
<keyword evidence="2 6" id="KW-0645">Protease</keyword>
<sequence length="277" mass="30700">MKLTVIVHLLLVISLFITIASASIKKTNSINKIKWDGKIVGGTNAQRYEFPSLVSYQTINGEHLCGGSILTQYWVLTAAHCLIAHRPYETRIVAGMLNQKEVHSDIQIIEVYEQVIHPYYPGGTEAAPNDIGLLHLAWPLQWTYAVLPVQLPYENEESFGYAWTAGWGYLSSSLPVIPTRMQKTEMLLLSYTQCANDLISLVGSIGPLNQNMICGRGAYTGTESICKGDSGGPLLQNGKVIGVTSWTLEPCGYYNVPSVYTKVSKYIQFIRYYVPGV</sequence>
<dbReference type="CDD" id="cd00190">
    <property type="entry name" value="Tryp_SPc"/>
    <property type="match status" value="1"/>
</dbReference>
<name>A0A8K0CXJ6_IGNLU</name>
<dbReference type="AlphaFoldDB" id="A0A8K0CXJ6"/>
<dbReference type="PANTHER" id="PTHR24276:SF95">
    <property type="entry name" value="PEPTIDASE S1 DOMAIN-CONTAINING PROTEIN"/>
    <property type="match status" value="1"/>
</dbReference>
<evidence type="ECO:0000256" key="3">
    <source>
        <dbReference type="ARBA" id="ARBA00022801"/>
    </source>
</evidence>
<accession>A0A8K0CXJ6</accession>
<dbReference type="InterPro" id="IPR018114">
    <property type="entry name" value="TRYPSIN_HIS"/>
</dbReference>
<evidence type="ECO:0000259" key="8">
    <source>
        <dbReference type="PROSITE" id="PS50240"/>
    </source>
</evidence>
<evidence type="ECO:0000256" key="2">
    <source>
        <dbReference type="ARBA" id="ARBA00022670"/>
    </source>
</evidence>
<dbReference type="PROSITE" id="PS50240">
    <property type="entry name" value="TRYPSIN_DOM"/>
    <property type="match status" value="1"/>
</dbReference>
<dbReference type="InterPro" id="IPR001314">
    <property type="entry name" value="Peptidase_S1A"/>
</dbReference>
<dbReference type="SMART" id="SM00020">
    <property type="entry name" value="Tryp_SPc"/>
    <property type="match status" value="1"/>
</dbReference>
<evidence type="ECO:0000256" key="5">
    <source>
        <dbReference type="ARBA" id="ARBA00023157"/>
    </source>
</evidence>
<dbReference type="GO" id="GO:0004252">
    <property type="term" value="F:serine-type endopeptidase activity"/>
    <property type="evidence" value="ECO:0007669"/>
    <property type="project" value="InterPro"/>
</dbReference>
<keyword evidence="4 6" id="KW-0720">Serine protease</keyword>
<evidence type="ECO:0000313" key="9">
    <source>
        <dbReference type="EMBL" id="KAF2893231.1"/>
    </source>
</evidence>
<evidence type="ECO:0000256" key="1">
    <source>
        <dbReference type="ARBA" id="ARBA00007664"/>
    </source>
</evidence>
<dbReference type="FunFam" id="2.40.10.10:FF:000068">
    <property type="entry name" value="transmembrane protease serine 2"/>
    <property type="match status" value="1"/>
</dbReference>
<evidence type="ECO:0000256" key="4">
    <source>
        <dbReference type="ARBA" id="ARBA00022825"/>
    </source>
</evidence>
<comment type="caution">
    <text evidence="9">The sequence shown here is derived from an EMBL/GenBank/DDBJ whole genome shotgun (WGS) entry which is preliminary data.</text>
</comment>
<proteinExistence type="inferred from homology"/>
<keyword evidence="10" id="KW-1185">Reference proteome</keyword>
<dbReference type="SUPFAM" id="SSF50494">
    <property type="entry name" value="Trypsin-like serine proteases"/>
    <property type="match status" value="1"/>
</dbReference>
<keyword evidence="7" id="KW-0732">Signal</keyword>
<dbReference type="Pfam" id="PF00089">
    <property type="entry name" value="Trypsin"/>
    <property type="match status" value="1"/>
</dbReference>
<dbReference type="InterPro" id="IPR033116">
    <property type="entry name" value="TRYPSIN_SER"/>
</dbReference>
<dbReference type="InterPro" id="IPR043504">
    <property type="entry name" value="Peptidase_S1_PA_chymotrypsin"/>
</dbReference>
<keyword evidence="3 6" id="KW-0378">Hydrolase</keyword>
<dbReference type="EMBL" id="VTPC01008133">
    <property type="protein sequence ID" value="KAF2893231.1"/>
    <property type="molecule type" value="Genomic_DNA"/>
</dbReference>
<reference evidence="9" key="1">
    <citation type="submission" date="2019-08" db="EMBL/GenBank/DDBJ databases">
        <title>The genome of the North American firefly Photinus pyralis.</title>
        <authorList>
            <consortium name="Photinus pyralis genome working group"/>
            <person name="Fallon T.R."/>
            <person name="Sander Lower S.E."/>
            <person name="Weng J.-K."/>
        </authorList>
    </citation>
    <scope>NUCLEOTIDE SEQUENCE</scope>
    <source>
        <strain evidence="9">TRF0915ILg1</strain>
        <tissue evidence="9">Whole body</tissue>
    </source>
</reference>
<dbReference type="InterPro" id="IPR001254">
    <property type="entry name" value="Trypsin_dom"/>
</dbReference>
<organism evidence="9 10">
    <name type="scientific">Ignelater luminosus</name>
    <name type="common">Cucubano</name>
    <name type="synonym">Pyrophorus luminosus</name>
    <dbReference type="NCBI Taxonomy" id="2038154"/>
    <lineage>
        <taxon>Eukaryota</taxon>
        <taxon>Metazoa</taxon>
        <taxon>Ecdysozoa</taxon>
        <taxon>Arthropoda</taxon>
        <taxon>Hexapoda</taxon>
        <taxon>Insecta</taxon>
        <taxon>Pterygota</taxon>
        <taxon>Neoptera</taxon>
        <taxon>Endopterygota</taxon>
        <taxon>Coleoptera</taxon>
        <taxon>Polyphaga</taxon>
        <taxon>Elateriformia</taxon>
        <taxon>Elateroidea</taxon>
        <taxon>Elateridae</taxon>
        <taxon>Agrypninae</taxon>
        <taxon>Pyrophorini</taxon>
        <taxon>Ignelater</taxon>
    </lineage>
</organism>
<dbReference type="PANTHER" id="PTHR24276">
    <property type="entry name" value="POLYSERASE-RELATED"/>
    <property type="match status" value="1"/>
</dbReference>
<dbReference type="Proteomes" id="UP000801492">
    <property type="component" value="Unassembled WGS sequence"/>
</dbReference>
<dbReference type="PRINTS" id="PR00722">
    <property type="entry name" value="CHYMOTRYPSIN"/>
</dbReference>
<dbReference type="OrthoDB" id="10061449at2759"/>
<keyword evidence="5" id="KW-1015">Disulfide bond</keyword>
<evidence type="ECO:0000313" key="10">
    <source>
        <dbReference type="Proteomes" id="UP000801492"/>
    </source>
</evidence>
<dbReference type="Gene3D" id="2.40.10.10">
    <property type="entry name" value="Trypsin-like serine proteases"/>
    <property type="match status" value="1"/>
</dbReference>
<evidence type="ECO:0000256" key="7">
    <source>
        <dbReference type="SAM" id="SignalP"/>
    </source>
</evidence>
<comment type="similarity">
    <text evidence="1">Belongs to the peptidase S1 family.</text>
</comment>
<protein>
    <recommendedName>
        <fullName evidence="8">Peptidase S1 domain-containing protein</fullName>
    </recommendedName>
</protein>
<dbReference type="InterPro" id="IPR009003">
    <property type="entry name" value="Peptidase_S1_PA"/>
</dbReference>
<dbReference type="PROSITE" id="PS00134">
    <property type="entry name" value="TRYPSIN_HIS"/>
    <property type="match status" value="1"/>
</dbReference>
<feature type="domain" description="Peptidase S1" evidence="8">
    <location>
        <begin position="39"/>
        <end position="275"/>
    </location>
</feature>
<evidence type="ECO:0000256" key="6">
    <source>
        <dbReference type="RuleBase" id="RU363034"/>
    </source>
</evidence>